<protein>
    <submittedName>
        <fullName evidence="2">ABC transporter permease</fullName>
    </submittedName>
</protein>
<dbReference type="EMBL" id="MASU01000022">
    <property type="protein sequence ID" value="PXY18232.1"/>
    <property type="molecule type" value="Genomic_DNA"/>
</dbReference>
<keyword evidence="3" id="KW-1185">Reference proteome</keyword>
<feature type="transmembrane region" description="Helical" evidence="1">
    <location>
        <begin position="220"/>
        <end position="241"/>
    </location>
</feature>
<comment type="caution">
    <text evidence="2">The sequence shown here is derived from an EMBL/GenBank/DDBJ whole genome shotgun (WGS) entry which is preliminary data.</text>
</comment>
<keyword evidence="1" id="KW-0472">Membrane</keyword>
<evidence type="ECO:0000313" key="3">
    <source>
        <dbReference type="Proteomes" id="UP000247892"/>
    </source>
</evidence>
<feature type="transmembrane region" description="Helical" evidence="1">
    <location>
        <begin position="52"/>
        <end position="71"/>
    </location>
</feature>
<feature type="transmembrane region" description="Helical" evidence="1">
    <location>
        <begin position="92"/>
        <end position="117"/>
    </location>
</feature>
<evidence type="ECO:0000313" key="2">
    <source>
        <dbReference type="EMBL" id="PXY18232.1"/>
    </source>
</evidence>
<keyword evidence="1" id="KW-1133">Transmembrane helix</keyword>
<feature type="transmembrane region" description="Helical" evidence="1">
    <location>
        <begin position="166"/>
        <end position="189"/>
    </location>
</feature>
<dbReference type="RefSeq" id="WP_110343695.1">
    <property type="nucleotide sequence ID" value="NZ_JBHVKT010000100.1"/>
</dbReference>
<gene>
    <name evidence="2" type="ORF">BA062_35870</name>
</gene>
<reference evidence="2 3" key="1">
    <citation type="submission" date="2016-07" db="EMBL/GenBank/DDBJ databases">
        <title>Draft genome sequence of Prauserella sp. YIM 121212, isolated from alkaline soil.</title>
        <authorList>
            <person name="Ruckert C."/>
            <person name="Albersmeier A."/>
            <person name="Jiang C.-L."/>
            <person name="Jiang Y."/>
            <person name="Kalinowski J."/>
            <person name="Schneider O."/>
            <person name="Winkler A."/>
            <person name="Zotchev S.B."/>
        </authorList>
    </citation>
    <scope>NUCLEOTIDE SEQUENCE [LARGE SCALE GENOMIC DNA]</scope>
    <source>
        <strain evidence="2 3">YIM 121212</strain>
    </source>
</reference>
<proteinExistence type="predicted"/>
<evidence type="ECO:0000256" key="1">
    <source>
        <dbReference type="SAM" id="Phobius"/>
    </source>
</evidence>
<name>A0A318LA10_9PSEU</name>
<feature type="transmembrane region" description="Helical" evidence="1">
    <location>
        <begin position="137"/>
        <end position="159"/>
    </location>
</feature>
<accession>A0A318LA10</accession>
<dbReference type="AlphaFoldDB" id="A0A318LA10"/>
<keyword evidence="1" id="KW-0812">Transmembrane</keyword>
<dbReference type="OrthoDB" id="3432393at2"/>
<organism evidence="2 3">
    <name type="scientific">Prauserella flavalba</name>
    <dbReference type="NCBI Taxonomy" id="1477506"/>
    <lineage>
        <taxon>Bacteria</taxon>
        <taxon>Bacillati</taxon>
        <taxon>Actinomycetota</taxon>
        <taxon>Actinomycetes</taxon>
        <taxon>Pseudonocardiales</taxon>
        <taxon>Pseudonocardiaceae</taxon>
        <taxon>Prauserella</taxon>
    </lineage>
</organism>
<sequence>MAATHAEWTKLWSVRSTWWCLGSAAVLMVGQAVATAFSESTEIPASRIAVDGVFYLVQFVVLALAALFVAGEYGTGGIRSTLQWVPVRRRVLAAKCAVLAPTLFVVGVVLAALAIAVSVPLLNERVPGTPVGEAVRTALAAGAYCALLGVLTVGVSVALRSVAGALTVTFLLLLVAPLLLGGMGLVAVLDYLPGIAGVNVMIGEGELSPLSGNPVPYNEFAGLGVLAAWVAAALVAGDAVLRRRDA</sequence>
<dbReference type="Pfam" id="PF12730">
    <property type="entry name" value="ABC2_membrane_4"/>
    <property type="match status" value="1"/>
</dbReference>
<dbReference type="Proteomes" id="UP000247892">
    <property type="component" value="Unassembled WGS sequence"/>
</dbReference>